<name>A0A0P8C8G6_9EURY</name>
<sequence length="83" mass="9199">MVETKSINVNSRGFVPGLLIIFFSLALSVLVPFIAPALRVVELVTGVYIYRHTTDIAKHSIAMAAITSGILIFLIIIIRWIFL</sequence>
<evidence type="ECO:0000313" key="2">
    <source>
        <dbReference type="EMBL" id="KPQ43103.1"/>
    </source>
</evidence>
<protein>
    <submittedName>
        <fullName evidence="2">Uncharacterized protein</fullName>
    </submittedName>
</protein>
<accession>A0A0P8C8G6</accession>
<gene>
    <name evidence="2" type="ORF">MPEBLZ_02327</name>
</gene>
<dbReference type="Proteomes" id="UP000050360">
    <property type="component" value="Unassembled WGS sequence"/>
</dbReference>
<proteinExistence type="predicted"/>
<feature type="transmembrane region" description="Helical" evidence="1">
    <location>
        <begin position="61"/>
        <end position="82"/>
    </location>
</feature>
<dbReference type="EMBL" id="LKCM01000179">
    <property type="protein sequence ID" value="KPQ43103.1"/>
    <property type="molecule type" value="Genomic_DNA"/>
</dbReference>
<evidence type="ECO:0000313" key="3">
    <source>
        <dbReference type="Proteomes" id="UP000050360"/>
    </source>
</evidence>
<keyword evidence="1" id="KW-0812">Transmembrane</keyword>
<keyword evidence="1" id="KW-1133">Transmembrane helix</keyword>
<reference evidence="2 3" key="1">
    <citation type="submission" date="2015-09" db="EMBL/GenBank/DDBJ databases">
        <title>A metagenomics-based metabolic model of nitrate-dependent anaerobic oxidation of methane by Methanoperedens-like archaea.</title>
        <authorList>
            <person name="Arshad A."/>
            <person name="Speth D.R."/>
            <person name="De Graaf R.M."/>
            <person name="Op Den Camp H.J."/>
            <person name="Jetten M.S."/>
            <person name="Welte C.U."/>
        </authorList>
    </citation>
    <scope>NUCLEOTIDE SEQUENCE [LARGE SCALE GENOMIC DNA]</scope>
</reference>
<keyword evidence="1" id="KW-0472">Membrane</keyword>
<organism evidence="2 3">
    <name type="scientific">Candidatus Methanoperedens nitratireducens</name>
    <dbReference type="NCBI Taxonomy" id="1392998"/>
    <lineage>
        <taxon>Archaea</taxon>
        <taxon>Methanobacteriati</taxon>
        <taxon>Methanobacteriota</taxon>
        <taxon>Stenosarchaea group</taxon>
        <taxon>Methanomicrobia</taxon>
        <taxon>Methanosarcinales</taxon>
        <taxon>ANME-2 cluster</taxon>
        <taxon>Candidatus Methanoperedentaceae</taxon>
        <taxon>Candidatus Methanoperedens</taxon>
    </lineage>
</organism>
<feature type="transmembrane region" description="Helical" evidence="1">
    <location>
        <begin position="20"/>
        <end position="41"/>
    </location>
</feature>
<dbReference type="AlphaFoldDB" id="A0A0P8C8G6"/>
<evidence type="ECO:0000256" key="1">
    <source>
        <dbReference type="SAM" id="Phobius"/>
    </source>
</evidence>
<comment type="caution">
    <text evidence="2">The sequence shown here is derived from an EMBL/GenBank/DDBJ whole genome shotgun (WGS) entry which is preliminary data.</text>
</comment>